<dbReference type="PANTHER" id="PTHR24029">
    <property type="entry name" value="UVRABC SYSTEM PROTEIN B"/>
    <property type="match status" value="1"/>
</dbReference>
<evidence type="ECO:0000259" key="6">
    <source>
        <dbReference type="PROSITE" id="PS51194"/>
    </source>
</evidence>
<dbReference type="Pfam" id="PF12344">
    <property type="entry name" value="UvrB"/>
    <property type="match status" value="1"/>
</dbReference>
<evidence type="ECO:0000256" key="2">
    <source>
        <dbReference type="ARBA" id="ARBA00026033"/>
    </source>
</evidence>
<feature type="coiled-coil region" evidence="4">
    <location>
        <begin position="171"/>
        <end position="198"/>
    </location>
</feature>
<dbReference type="InterPro" id="IPR004807">
    <property type="entry name" value="UvrB"/>
</dbReference>
<dbReference type="InterPro" id="IPR001650">
    <property type="entry name" value="Helicase_C-like"/>
</dbReference>
<dbReference type="SUPFAM" id="SSF46600">
    <property type="entry name" value="C-terminal UvrC-binding domain of UvrB"/>
    <property type="match status" value="1"/>
</dbReference>
<dbReference type="Pfam" id="PF00271">
    <property type="entry name" value="Helicase_C"/>
    <property type="match status" value="1"/>
</dbReference>
<comment type="similarity">
    <text evidence="1">Belongs to the UvrB family.</text>
</comment>
<dbReference type="GO" id="GO:0006289">
    <property type="term" value="P:nucleotide-excision repair"/>
    <property type="evidence" value="ECO:0007669"/>
    <property type="project" value="InterPro"/>
</dbReference>
<dbReference type="GO" id="GO:0009380">
    <property type="term" value="C:excinuclease repair complex"/>
    <property type="evidence" value="ECO:0007669"/>
    <property type="project" value="InterPro"/>
</dbReference>
<name>A0A955LGZ0_UNCKA</name>
<dbReference type="Proteomes" id="UP000701698">
    <property type="component" value="Unassembled WGS sequence"/>
</dbReference>
<dbReference type="Gene3D" id="3.40.50.300">
    <property type="entry name" value="P-loop containing nucleotide triphosphate hydrolases"/>
    <property type="match status" value="1"/>
</dbReference>
<dbReference type="PROSITE" id="PS50151">
    <property type="entry name" value="UVR"/>
    <property type="match status" value="1"/>
</dbReference>
<dbReference type="AlphaFoldDB" id="A0A955LGZ0"/>
<dbReference type="Pfam" id="PF02151">
    <property type="entry name" value="UVR"/>
    <property type="match status" value="1"/>
</dbReference>
<organism evidence="7 8">
    <name type="scientific">candidate division WWE3 bacterium</name>
    <dbReference type="NCBI Taxonomy" id="2053526"/>
    <lineage>
        <taxon>Bacteria</taxon>
        <taxon>Katanobacteria</taxon>
    </lineage>
</organism>
<dbReference type="SMART" id="SM00490">
    <property type="entry name" value="HELICc"/>
    <property type="match status" value="1"/>
</dbReference>
<dbReference type="Gene3D" id="4.10.860.10">
    <property type="entry name" value="UVR domain"/>
    <property type="match status" value="1"/>
</dbReference>
<reference evidence="7" key="2">
    <citation type="journal article" date="2021" name="Microbiome">
        <title>Successional dynamics and alternative stable states in a saline activated sludge microbial community over 9 years.</title>
        <authorList>
            <person name="Wang Y."/>
            <person name="Ye J."/>
            <person name="Ju F."/>
            <person name="Liu L."/>
            <person name="Boyd J.A."/>
            <person name="Deng Y."/>
            <person name="Parks D.H."/>
            <person name="Jiang X."/>
            <person name="Yin X."/>
            <person name="Woodcroft B.J."/>
            <person name="Tyson G.W."/>
            <person name="Hugenholtz P."/>
            <person name="Polz M.F."/>
            <person name="Zhang T."/>
        </authorList>
    </citation>
    <scope>NUCLEOTIDE SEQUENCE</scope>
    <source>
        <strain evidence="7">HKST-UBA01</strain>
    </source>
</reference>
<evidence type="ECO:0000256" key="3">
    <source>
        <dbReference type="ARBA" id="ARBA00029504"/>
    </source>
</evidence>
<dbReference type="GO" id="GO:0005524">
    <property type="term" value="F:ATP binding"/>
    <property type="evidence" value="ECO:0007669"/>
    <property type="project" value="InterPro"/>
</dbReference>
<dbReference type="PROSITE" id="PS51194">
    <property type="entry name" value="HELICASE_CTER"/>
    <property type="match status" value="1"/>
</dbReference>
<evidence type="ECO:0000256" key="1">
    <source>
        <dbReference type="ARBA" id="ARBA00008533"/>
    </source>
</evidence>
<dbReference type="GO" id="GO:0003677">
    <property type="term" value="F:DNA binding"/>
    <property type="evidence" value="ECO:0007669"/>
    <property type="project" value="InterPro"/>
</dbReference>
<protein>
    <recommendedName>
        <fullName evidence="3">UvrABC system protein B</fullName>
    </recommendedName>
</protein>
<evidence type="ECO:0000259" key="5">
    <source>
        <dbReference type="PROSITE" id="PS50151"/>
    </source>
</evidence>
<proteinExistence type="inferred from homology"/>
<evidence type="ECO:0000313" key="8">
    <source>
        <dbReference type="Proteomes" id="UP000701698"/>
    </source>
</evidence>
<keyword evidence="4" id="KW-0175">Coiled coil</keyword>
<sequence length="214" mass="24643">LTKKMAEDLAEFLQEQGLKVTYLHADVETLDRSDILDNLRRGVYDVVVGINLLREGLDLPEVSLVAILEADKEGFLRSETSLVQTMGRAARHVDGKVIMYADTQTGSMKRAIDEINRRRKIQDDYNQAHNITPVSISKPFRDKIIERQETDNLKKQRFKKDLTDIIEVKDAATVNDLIQKLEKEMKKAAKDLDFEKAAYIRDRIQEIQEEGFNH</sequence>
<feature type="domain" description="UVR" evidence="5">
    <location>
        <begin position="175"/>
        <end position="210"/>
    </location>
</feature>
<dbReference type="EMBL" id="JAGQKX010000080">
    <property type="protein sequence ID" value="MCA9390379.1"/>
    <property type="molecule type" value="Genomic_DNA"/>
</dbReference>
<accession>A0A955LGZ0</accession>
<evidence type="ECO:0000313" key="7">
    <source>
        <dbReference type="EMBL" id="MCA9390379.1"/>
    </source>
</evidence>
<comment type="subunit">
    <text evidence="2">Forms a heterotetramer with UvrA during the search for lesions. Interacts with UvrC in an incision complex.</text>
</comment>
<dbReference type="PANTHER" id="PTHR24029:SF0">
    <property type="entry name" value="UVRABC SYSTEM PROTEIN B"/>
    <property type="match status" value="1"/>
</dbReference>
<dbReference type="InterPro" id="IPR036876">
    <property type="entry name" value="UVR_dom_sf"/>
</dbReference>
<gene>
    <name evidence="7" type="ORF">KC571_03150</name>
</gene>
<dbReference type="SUPFAM" id="SSF52540">
    <property type="entry name" value="P-loop containing nucleoside triphosphate hydrolases"/>
    <property type="match status" value="1"/>
</dbReference>
<dbReference type="InterPro" id="IPR001943">
    <property type="entry name" value="UVR_dom"/>
</dbReference>
<evidence type="ECO:0000256" key="4">
    <source>
        <dbReference type="SAM" id="Coils"/>
    </source>
</evidence>
<dbReference type="InterPro" id="IPR024759">
    <property type="entry name" value="UvrB_YAD/RRR_dom"/>
</dbReference>
<dbReference type="InterPro" id="IPR027417">
    <property type="entry name" value="P-loop_NTPase"/>
</dbReference>
<feature type="non-terminal residue" evidence="7">
    <location>
        <position position="1"/>
    </location>
</feature>
<reference evidence="7" key="1">
    <citation type="submission" date="2020-04" db="EMBL/GenBank/DDBJ databases">
        <authorList>
            <person name="Zhang T."/>
        </authorList>
    </citation>
    <scope>NUCLEOTIDE SEQUENCE</scope>
    <source>
        <strain evidence="7">HKST-UBA01</strain>
    </source>
</reference>
<dbReference type="GO" id="GO:0016887">
    <property type="term" value="F:ATP hydrolysis activity"/>
    <property type="evidence" value="ECO:0007669"/>
    <property type="project" value="InterPro"/>
</dbReference>
<comment type="caution">
    <text evidence="7">The sequence shown here is derived from an EMBL/GenBank/DDBJ whole genome shotgun (WGS) entry which is preliminary data.</text>
</comment>
<feature type="domain" description="Helicase C-terminal" evidence="6">
    <location>
        <begin position="1"/>
        <end position="140"/>
    </location>
</feature>